<gene>
    <name evidence="3" type="ORF">CFX1CAM_0089</name>
</gene>
<dbReference type="AlphaFoldDB" id="A0A1Y6K0C9"/>
<dbReference type="RefSeq" id="WP_087861113.1">
    <property type="nucleotide sequence ID" value="NZ_LT859958.1"/>
</dbReference>
<keyword evidence="4" id="KW-1185">Reference proteome</keyword>
<dbReference type="Pfam" id="PF22725">
    <property type="entry name" value="GFO_IDH_MocA_C3"/>
    <property type="match status" value="1"/>
</dbReference>
<dbReference type="PANTHER" id="PTHR43249:SF1">
    <property type="entry name" value="D-GLUCOSIDE 3-DEHYDROGENASE"/>
    <property type="match status" value="1"/>
</dbReference>
<dbReference type="GO" id="GO:0000166">
    <property type="term" value="F:nucleotide binding"/>
    <property type="evidence" value="ECO:0007669"/>
    <property type="project" value="InterPro"/>
</dbReference>
<evidence type="ECO:0000313" key="3">
    <source>
        <dbReference type="EMBL" id="SMX53155.1"/>
    </source>
</evidence>
<proteinExistence type="predicted"/>
<sequence>MKDIKWLLVGAGDIAQKRVGAALRDAKHSKLVAVCDINEERVRSLVNEFSVEQSFTSLEEALEKSNCNAVYIATPVHLHVPQALLALDAGFPVLVEKPISLSVEEGKTLITKAKSSGITAATSYYRRLFPAYQYTKQMLENQEFGQVVLVRMIYDSWFSPEPTDPKYWRVIKGKSGSGPISDMGSHMLDVMIGLLGMPEKVSVLCDHLVHDWEVEDTSSILMMMPNGAQVYASFNWSSKTWRHEFELVGRESRLVWYPYDSGALKKTVGREITDLSLPPASNVHLPLVQDFVDALLNGETPVCPLSEGIKVNILMDSVQKAALEGVEVVIPEVEF</sequence>
<name>A0A1Y6K0C9_9CHLR</name>
<accession>A0A1Y6K0C9</accession>
<dbReference type="Gene3D" id="3.40.50.720">
    <property type="entry name" value="NAD(P)-binding Rossmann-like Domain"/>
    <property type="match status" value="1"/>
</dbReference>
<dbReference type="OrthoDB" id="9815825at2"/>
<protein>
    <submittedName>
        <fullName evidence="3">Putative Oxidoreductase domain-containing protein</fullName>
    </submittedName>
</protein>
<dbReference type="EMBL" id="LT859958">
    <property type="protein sequence ID" value="SMX53155.1"/>
    <property type="molecule type" value="Genomic_DNA"/>
</dbReference>
<reference evidence="4" key="1">
    <citation type="submission" date="2017-05" db="EMBL/GenBank/DDBJ databases">
        <authorList>
            <person name="Kirkegaard R."/>
            <person name="Mcilroy J S."/>
        </authorList>
    </citation>
    <scope>NUCLEOTIDE SEQUENCE [LARGE SCALE GENOMIC DNA]</scope>
</reference>
<evidence type="ECO:0000259" key="2">
    <source>
        <dbReference type="Pfam" id="PF22725"/>
    </source>
</evidence>
<dbReference type="PANTHER" id="PTHR43249">
    <property type="entry name" value="UDP-N-ACETYL-2-AMINO-2-DEOXY-D-GLUCURONATE OXIDASE"/>
    <property type="match status" value="1"/>
</dbReference>
<dbReference type="InterPro" id="IPR052515">
    <property type="entry name" value="Gfo/Idh/MocA_Oxidoreductase"/>
</dbReference>
<evidence type="ECO:0000313" key="4">
    <source>
        <dbReference type="Proteomes" id="UP000195514"/>
    </source>
</evidence>
<feature type="domain" description="GFO/IDH/MocA-like oxidoreductase" evidence="2">
    <location>
        <begin position="132"/>
        <end position="254"/>
    </location>
</feature>
<dbReference type="InterPro" id="IPR036291">
    <property type="entry name" value="NAD(P)-bd_dom_sf"/>
</dbReference>
<dbReference type="InterPro" id="IPR055170">
    <property type="entry name" value="GFO_IDH_MocA-like_dom"/>
</dbReference>
<dbReference type="SUPFAM" id="SSF55347">
    <property type="entry name" value="Glyceraldehyde-3-phosphate dehydrogenase-like, C-terminal domain"/>
    <property type="match status" value="1"/>
</dbReference>
<organism evidence="3 4">
    <name type="scientific">Candidatus Brevifilum fermentans</name>
    <dbReference type="NCBI Taxonomy" id="1986204"/>
    <lineage>
        <taxon>Bacteria</taxon>
        <taxon>Bacillati</taxon>
        <taxon>Chloroflexota</taxon>
        <taxon>Anaerolineae</taxon>
        <taxon>Anaerolineales</taxon>
        <taxon>Anaerolineaceae</taxon>
        <taxon>Candidatus Brevifilum</taxon>
    </lineage>
</organism>
<dbReference type="Proteomes" id="UP000195514">
    <property type="component" value="Chromosome I"/>
</dbReference>
<dbReference type="Pfam" id="PF01408">
    <property type="entry name" value="GFO_IDH_MocA"/>
    <property type="match status" value="1"/>
</dbReference>
<dbReference type="KEGG" id="abat:CFX1CAM_0089"/>
<dbReference type="Gene3D" id="3.30.360.10">
    <property type="entry name" value="Dihydrodipicolinate Reductase, domain 2"/>
    <property type="match status" value="1"/>
</dbReference>
<feature type="domain" description="Gfo/Idh/MocA-like oxidoreductase N-terminal" evidence="1">
    <location>
        <begin position="4"/>
        <end position="119"/>
    </location>
</feature>
<dbReference type="InterPro" id="IPR000683">
    <property type="entry name" value="Gfo/Idh/MocA-like_OxRdtase_N"/>
</dbReference>
<evidence type="ECO:0000259" key="1">
    <source>
        <dbReference type="Pfam" id="PF01408"/>
    </source>
</evidence>
<dbReference type="SUPFAM" id="SSF51735">
    <property type="entry name" value="NAD(P)-binding Rossmann-fold domains"/>
    <property type="match status" value="1"/>
</dbReference>